<dbReference type="InterPro" id="IPR027417">
    <property type="entry name" value="P-loop_NTPase"/>
</dbReference>
<keyword evidence="7" id="KW-1185">Reference proteome</keyword>
<organism evidence="6 7">
    <name type="scientific">Sander lucioperca</name>
    <name type="common">Pike-perch</name>
    <name type="synonym">Perca lucioperca</name>
    <dbReference type="NCBI Taxonomy" id="283035"/>
    <lineage>
        <taxon>Eukaryota</taxon>
        <taxon>Metazoa</taxon>
        <taxon>Chordata</taxon>
        <taxon>Craniata</taxon>
        <taxon>Vertebrata</taxon>
        <taxon>Euteleostomi</taxon>
        <taxon>Actinopterygii</taxon>
        <taxon>Neopterygii</taxon>
        <taxon>Teleostei</taxon>
        <taxon>Neoteleostei</taxon>
        <taxon>Acanthomorphata</taxon>
        <taxon>Eupercaria</taxon>
        <taxon>Perciformes</taxon>
        <taxon>Percoidei</taxon>
        <taxon>Percidae</taxon>
        <taxon>Luciopercinae</taxon>
        <taxon>Sander</taxon>
    </lineage>
</organism>
<dbReference type="InterPro" id="IPR007743">
    <property type="entry name" value="Immunity-related_GTPase-like"/>
</dbReference>
<feature type="domain" description="IRG-type G" evidence="5">
    <location>
        <begin position="35"/>
        <end position="216"/>
    </location>
</feature>
<dbReference type="FunFam" id="3.40.50.300:FF:000541">
    <property type="entry name" value="Immunity related GTPase M"/>
    <property type="match status" value="1"/>
</dbReference>
<accession>A0A8C9YRF1</accession>
<dbReference type="InterPro" id="IPR030385">
    <property type="entry name" value="G_IRG_dom"/>
</dbReference>
<dbReference type="AlphaFoldDB" id="A0A8C9YRF1"/>
<keyword evidence="4" id="KW-0342">GTP-binding</keyword>
<dbReference type="Gene3D" id="3.40.50.300">
    <property type="entry name" value="P-loop containing nucleotide triphosphate hydrolases"/>
    <property type="match status" value="1"/>
</dbReference>
<evidence type="ECO:0000256" key="1">
    <source>
        <dbReference type="ARBA" id="ARBA00005429"/>
    </source>
</evidence>
<evidence type="ECO:0000259" key="5">
    <source>
        <dbReference type="PROSITE" id="PS51716"/>
    </source>
</evidence>
<reference evidence="6" key="2">
    <citation type="submission" date="2025-09" db="UniProtKB">
        <authorList>
            <consortium name="Ensembl"/>
        </authorList>
    </citation>
    <scope>IDENTIFICATION</scope>
</reference>
<reference evidence="6" key="1">
    <citation type="submission" date="2025-08" db="UniProtKB">
        <authorList>
            <consortium name="Ensembl"/>
        </authorList>
    </citation>
    <scope>IDENTIFICATION</scope>
</reference>
<dbReference type="SUPFAM" id="SSF52540">
    <property type="entry name" value="P-loop containing nucleoside triphosphate hydrolases"/>
    <property type="match status" value="1"/>
</dbReference>
<evidence type="ECO:0000313" key="7">
    <source>
        <dbReference type="Proteomes" id="UP000694568"/>
    </source>
</evidence>
<dbReference type="GO" id="GO:0005525">
    <property type="term" value="F:GTP binding"/>
    <property type="evidence" value="ECO:0007669"/>
    <property type="project" value="UniProtKB-KW"/>
</dbReference>
<dbReference type="Ensembl" id="ENSSLUT00000028504.1">
    <property type="protein sequence ID" value="ENSSLUP00000027613.1"/>
    <property type="gene ID" value="ENSSLUG00000012507.1"/>
</dbReference>
<dbReference type="PROSITE" id="PS51716">
    <property type="entry name" value="G_IRG"/>
    <property type="match status" value="1"/>
</dbReference>
<dbReference type="GeneTree" id="ENSGT00950000183007"/>
<dbReference type="GO" id="GO:0016787">
    <property type="term" value="F:hydrolase activity"/>
    <property type="evidence" value="ECO:0007669"/>
    <property type="project" value="UniProtKB-KW"/>
</dbReference>
<keyword evidence="3" id="KW-0378">Hydrolase</keyword>
<keyword evidence="2" id="KW-0547">Nucleotide-binding</keyword>
<dbReference type="Pfam" id="PF05049">
    <property type="entry name" value="IIGP"/>
    <property type="match status" value="1"/>
</dbReference>
<evidence type="ECO:0000313" key="6">
    <source>
        <dbReference type="Ensembl" id="ENSSLUP00000027613.1"/>
    </source>
</evidence>
<evidence type="ECO:0000256" key="4">
    <source>
        <dbReference type="ARBA" id="ARBA00023134"/>
    </source>
</evidence>
<proteinExistence type="inferred from homology"/>
<dbReference type="Proteomes" id="UP000694568">
    <property type="component" value="Unplaced"/>
</dbReference>
<dbReference type="InterPro" id="IPR051515">
    <property type="entry name" value="IRG"/>
</dbReference>
<evidence type="ECO:0000256" key="3">
    <source>
        <dbReference type="ARBA" id="ARBA00022801"/>
    </source>
</evidence>
<protein>
    <recommendedName>
        <fullName evidence="5">IRG-type G domain-containing protein</fullName>
    </recommendedName>
</protein>
<dbReference type="PANTHER" id="PTHR32341">
    <property type="entry name" value="INTERFERON-INDUCIBLE GTPASE"/>
    <property type="match status" value="1"/>
</dbReference>
<evidence type="ECO:0000256" key="2">
    <source>
        <dbReference type="ARBA" id="ARBA00022741"/>
    </source>
</evidence>
<dbReference type="PANTHER" id="PTHR32341:SF10">
    <property type="entry name" value="INTERFERON-INDUCIBLE GTPASE 5"/>
    <property type="match status" value="1"/>
</dbReference>
<dbReference type="GO" id="GO:0016020">
    <property type="term" value="C:membrane"/>
    <property type="evidence" value="ECO:0007669"/>
    <property type="project" value="InterPro"/>
</dbReference>
<name>A0A8C9YRF1_SANLU</name>
<sequence length="264" mass="30309">MGNSNDHNSTEGIQEAIQNNDREKIQQYLDLEKNIPLNIAVTGECGSGKSTFVNAFRGIQDGEEGAAPTGSVETTSEVTPYLHPNYPNVTLWDLPGIGTTNFPAKKYLKLVKIERFDFFIIISATRFKENDVMLAKKIQKMGKKFYFVRSKIDLDLQNQERSQRDINAERILSQIREDCIQGLQRAGIVSPQVFLVSSFDLQLYDFPLFGETLERELPEHKRDVLVPLYTTPIHIGSYHMYYWNCCTTIIDIKRIERPFLFKST</sequence>
<comment type="similarity">
    <text evidence="1">Belongs to the TRAFAC class dynamin-like GTPase superfamily. IRG family.</text>
</comment>